<proteinExistence type="predicted"/>
<reference evidence="2 3" key="1">
    <citation type="submission" date="2020-08" db="EMBL/GenBank/DDBJ databases">
        <title>Genomic Encyclopedia of Type Strains, Phase III (KMG-III): the genomes of soil and plant-associated and newly described type strains.</title>
        <authorList>
            <person name="Whitman W."/>
        </authorList>
    </citation>
    <scope>NUCLEOTIDE SEQUENCE [LARGE SCALE GENOMIC DNA]</scope>
    <source>
        <strain evidence="2 3">CECT 8577</strain>
    </source>
</reference>
<protein>
    <submittedName>
        <fullName evidence="2">Uncharacterized protein YggE</fullName>
    </submittedName>
</protein>
<dbReference type="EMBL" id="JACHWU010000001">
    <property type="protein sequence ID" value="MBB3050123.1"/>
    <property type="molecule type" value="Genomic_DNA"/>
</dbReference>
<sequence length="82" mass="8420">METWRILAASLLGVAGVLAVLMIMARAREKTGRWQTVAVTGLVGVTALALTCILTLTVLSPAASWWLAGGVAVVVAVLAMAS</sequence>
<keyword evidence="3" id="KW-1185">Reference proteome</keyword>
<accession>A0A839RYD5</accession>
<evidence type="ECO:0000313" key="2">
    <source>
        <dbReference type="EMBL" id="MBB3050123.1"/>
    </source>
</evidence>
<feature type="transmembrane region" description="Helical" evidence="1">
    <location>
        <begin position="6"/>
        <end position="25"/>
    </location>
</feature>
<comment type="caution">
    <text evidence="2">The sequence shown here is derived from an EMBL/GenBank/DDBJ whole genome shotgun (WGS) entry which is preliminary data.</text>
</comment>
<keyword evidence="1" id="KW-1133">Transmembrane helix</keyword>
<evidence type="ECO:0000256" key="1">
    <source>
        <dbReference type="SAM" id="Phobius"/>
    </source>
</evidence>
<evidence type="ECO:0000313" key="3">
    <source>
        <dbReference type="Proteomes" id="UP000550714"/>
    </source>
</evidence>
<feature type="transmembrane region" description="Helical" evidence="1">
    <location>
        <begin position="63"/>
        <end position="81"/>
    </location>
</feature>
<dbReference type="AlphaFoldDB" id="A0A839RYD5"/>
<gene>
    <name evidence="2" type="ORF">FHS23_001118</name>
</gene>
<feature type="transmembrane region" description="Helical" evidence="1">
    <location>
        <begin position="37"/>
        <end position="57"/>
    </location>
</feature>
<dbReference type="Proteomes" id="UP000550714">
    <property type="component" value="Unassembled WGS sequence"/>
</dbReference>
<dbReference type="RefSeq" id="WP_183648780.1">
    <property type="nucleotide sequence ID" value="NZ_JACHWU010000001.1"/>
</dbReference>
<keyword evidence="1" id="KW-0812">Transmembrane</keyword>
<keyword evidence="1" id="KW-0472">Membrane</keyword>
<organism evidence="2 3">
    <name type="scientific">Prauserella isguenensis</name>
    <dbReference type="NCBI Taxonomy" id="1470180"/>
    <lineage>
        <taxon>Bacteria</taxon>
        <taxon>Bacillati</taxon>
        <taxon>Actinomycetota</taxon>
        <taxon>Actinomycetes</taxon>
        <taxon>Pseudonocardiales</taxon>
        <taxon>Pseudonocardiaceae</taxon>
        <taxon>Prauserella</taxon>
    </lineage>
</organism>
<name>A0A839RYD5_9PSEU</name>